<dbReference type="WBParaSite" id="PDA_v2.g16773.t1">
    <property type="protein sequence ID" value="PDA_v2.g16773.t1"/>
    <property type="gene ID" value="PDA_v2.g16773"/>
</dbReference>
<dbReference type="AlphaFoldDB" id="A0A914PEW8"/>
<dbReference type="PANTHER" id="PTHR34859:SF2">
    <property type="entry name" value="LYSM DOMAIN-CONTAINING PROTEIN"/>
    <property type="match status" value="1"/>
</dbReference>
<protein>
    <submittedName>
        <fullName evidence="2">WAP domain-containing protein</fullName>
    </submittedName>
</protein>
<dbReference type="Proteomes" id="UP000887578">
    <property type="component" value="Unplaced"/>
</dbReference>
<proteinExistence type="predicted"/>
<sequence length="121" mass="12724">MIDSGVTCTKRSYGRGAGKPLKCKPDQVEDAALCYKSCANNFRGVGPVCWHHCPSGLKSCGALCLPTVGDCVATIFSIAEEIALTVAEIAFEPEDAPIALTKAIAGIGAEFKKYKICPNIS</sequence>
<reference evidence="2" key="1">
    <citation type="submission" date="2022-11" db="UniProtKB">
        <authorList>
            <consortium name="WormBaseParasite"/>
        </authorList>
    </citation>
    <scope>IDENTIFICATION</scope>
</reference>
<evidence type="ECO:0000313" key="2">
    <source>
        <dbReference type="WBParaSite" id="PDA_v2.g16773.t1"/>
    </source>
</evidence>
<keyword evidence="1" id="KW-1185">Reference proteome</keyword>
<dbReference type="PANTHER" id="PTHR34859">
    <property type="entry name" value="UNNAMED PRODUCT"/>
    <property type="match status" value="1"/>
</dbReference>
<name>A0A914PEW8_9BILA</name>
<accession>A0A914PEW8</accession>
<evidence type="ECO:0000313" key="1">
    <source>
        <dbReference type="Proteomes" id="UP000887578"/>
    </source>
</evidence>
<organism evidence="1 2">
    <name type="scientific">Panagrolaimus davidi</name>
    <dbReference type="NCBI Taxonomy" id="227884"/>
    <lineage>
        <taxon>Eukaryota</taxon>
        <taxon>Metazoa</taxon>
        <taxon>Ecdysozoa</taxon>
        <taxon>Nematoda</taxon>
        <taxon>Chromadorea</taxon>
        <taxon>Rhabditida</taxon>
        <taxon>Tylenchina</taxon>
        <taxon>Panagrolaimomorpha</taxon>
        <taxon>Panagrolaimoidea</taxon>
        <taxon>Panagrolaimidae</taxon>
        <taxon>Panagrolaimus</taxon>
    </lineage>
</organism>